<feature type="region of interest" description="Disordered" evidence="2">
    <location>
        <begin position="103"/>
        <end position="128"/>
    </location>
</feature>
<dbReference type="InterPro" id="IPR010332">
    <property type="entry name" value="ATPase_terminase-su_N"/>
</dbReference>
<evidence type="ECO:0000256" key="2">
    <source>
        <dbReference type="SAM" id="MobiDB-lite"/>
    </source>
</evidence>
<dbReference type="RefSeq" id="WP_263126130.1">
    <property type="nucleotide sequence ID" value="NZ_CP106753.1"/>
</dbReference>
<dbReference type="Proteomes" id="UP001061302">
    <property type="component" value="Chromosome"/>
</dbReference>
<dbReference type="Gene3D" id="3.40.50.300">
    <property type="entry name" value="P-loop containing nucleotide triphosphate hydrolases"/>
    <property type="match status" value="1"/>
</dbReference>
<evidence type="ECO:0000313" key="5">
    <source>
        <dbReference type="EMBL" id="UXY16740.1"/>
    </source>
</evidence>
<feature type="domain" description="Terminase large subunit gp17-like C-terminal" evidence="4">
    <location>
        <begin position="413"/>
        <end position="574"/>
    </location>
</feature>
<protein>
    <submittedName>
        <fullName evidence="5">Terminase family protein</fullName>
    </submittedName>
</protein>
<evidence type="ECO:0000259" key="4">
    <source>
        <dbReference type="Pfam" id="PF17289"/>
    </source>
</evidence>
<proteinExistence type="predicted"/>
<gene>
    <name evidence="5" type="ORF">N8I74_06875</name>
</gene>
<evidence type="ECO:0000256" key="1">
    <source>
        <dbReference type="ARBA" id="ARBA00022612"/>
    </source>
</evidence>
<name>A0ABY6DQT6_9NEIS</name>
<dbReference type="Gene3D" id="3.30.420.240">
    <property type="match status" value="1"/>
</dbReference>
<dbReference type="Pfam" id="PF03237">
    <property type="entry name" value="Terminase_6N"/>
    <property type="match status" value="1"/>
</dbReference>
<evidence type="ECO:0000259" key="3">
    <source>
        <dbReference type="Pfam" id="PF06056"/>
    </source>
</evidence>
<dbReference type="Pfam" id="PF17289">
    <property type="entry name" value="Terminase_6C"/>
    <property type="match status" value="1"/>
</dbReference>
<sequence>MDALTYNPDPRRRAQLLYWQGLRVARIAELIGEKPVTIHSWKRRDQWDQATPADRVDATFEARLIELTLKPAKEGRDFKEIDLLNRQLQRSEERKARVGRYQNGGTEADLNPKVANRNAKPKKAPTRNAITEAEQEALVEAFKASQFEYNKHWYRAGLKHRIRTILKSRQIGATFYFAREALIDALLTGRNQIFISASKSQAYQFRLYMQDFVRETIGIELKGDPIQLPNGAKLYFLGTNFRSTQSYSGNVYIDEIFWIPRFAQLRNVASGMASHERFRQTYFSTPSAISHEAYPFWSGELFNEGRPKDEHITVDTSHAALQRGALCGDAQWRQIVTVKDAIAAGCSFLNMDTLERERNPLEFRQLYMCEFADDATSVFPLSMLQPCMVDSWAEWADVKQLALRPYAYEPVWIGYDPAGSNTGGDSAGCVVLAPPKVPGGPFRVLERHQWKGLDFAAQAEAIRLMTQRYNVQYIGMDITGIGAGVYQLVKQFYPGVRGFNYSADLKNYMVLKAYDVISKRRLQWEHGWTEIPAAFMAIKKTMTDSGRQATYKAGRSKTTSHADLAWSIMHALCHEPLEGESAHSQSFMEIFE</sequence>
<dbReference type="InterPro" id="IPR027417">
    <property type="entry name" value="P-loop_NTPase"/>
</dbReference>
<feature type="domain" description="Terminase ATPase subunit N-terminal" evidence="3">
    <location>
        <begin position="9"/>
        <end position="65"/>
    </location>
</feature>
<dbReference type="Pfam" id="PF06056">
    <property type="entry name" value="Terminase_5"/>
    <property type="match status" value="1"/>
</dbReference>
<dbReference type="InterPro" id="IPR035421">
    <property type="entry name" value="Terminase_6C"/>
</dbReference>
<keyword evidence="6" id="KW-1185">Reference proteome</keyword>
<dbReference type="EMBL" id="CP106753">
    <property type="protein sequence ID" value="UXY16740.1"/>
    <property type="molecule type" value="Genomic_DNA"/>
</dbReference>
<evidence type="ECO:0000313" key="6">
    <source>
        <dbReference type="Proteomes" id="UP001061302"/>
    </source>
</evidence>
<reference evidence="5" key="1">
    <citation type="submission" date="2022-10" db="EMBL/GenBank/DDBJ databases">
        <title>Chitiniphilus purpureus sp. nov., a novel chitin-degrading bacterium isolated from crawfish pond sediment.</title>
        <authorList>
            <person name="Li K."/>
        </authorList>
    </citation>
    <scope>NUCLEOTIDE SEQUENCE</scope>
    <source>
        <strain evidence="5">CD1</strain>
    </source>
</reference>
<organism evidence="5 6">
    <name type="scientific">Chitiniphilus purpureus</name>
    <dbReference type="NCBI Taxonomy" id="2981137"/>
    <lineage>
        <taxon>Bacteria</taxon>
        <taxon>Pseudomonadati</taxon>
        <taxon>Pseudomonadota</taxon>
        <taxon>Betaproteobacteria</taxon>
        <taxon>Neisseriales</taxon>
        <taxon>Chitinibacteraceae</taxon>
        <taxon>Chitiniphilus</taxon>
    </lineage>
</organism>
<accession>A0ABY6DQT6</accession>
<keyword evidence="1" id="KW-1188">Viral release from host cell</keyword>